<dbReference type="PROSITE" id="PS50202">
    <property type="entry name" value="MSP"/>
    <property type="match status" value="1"/>
</dbReference>
<dbReference type="EMBL" id="JARQBJ010000004">
    <property type="protein sequence ID" value="MDT2810596.1"/>
    <property type="molecule type" value="Genomic_DNA"/>
</dbReference>
<keyword evidence="1" id="KW-0812">Transmembrane</keyword>
<evidence type="ECO:0000313" key="3">
    <source>
        <dbReference type="EMBL" id="MDT2810596.1"/>
    </source>
</evidence>
<dbReference type="RefSeq" id="WP_270597958.1">
    <property type="nucleotide sequence ID" value="NZ_JAQESC010000004.1"/>
</dbReference>
<evidence type="ECO:0000313" key="4">
    <source>
        <dbReference type="Proteomes" id="UP001256711"/>
    </source>
</evidence>
<gene>
    <name evidence="3" type="ORF">P7H43_08865</name>
</gene>
<evidence type="ECO:0000259" key="2">
    <source>
        <dbReference type="PROSITE" id="PS50202"/>
    </source>
</evidence>
<reference evidence="3" key="1">
    <citation type="submission" date="2023-03" db="EMBL/GenBank/DDBJ databases">
        <authorList>
            <person name="Shen W."/>
            <person name="Cai J."/>
        </authorList>
    </citation>
    <scope>NUCLEOTIDE SEQUENCE</scope>
    <source>
        <strain evidence="3">B226-2</strain>
    </source>
</reference>
<comment type="caution">
    <text evidence="3">The sequence shown here is derived from an EMBL/GenBank/DDBJ whole genome shotgun (WGS) entry which is preliminary data.</text>
</comment>
<feature type="domain" description="MSP" evidence="2">
    <location>
        <begin position="70"/>
        <end position="172"/>
    </location>
</feature>
<evidence type="ECO:0000256" key="1">
    <source>
        <dbReference type="SAM" id="Phobius"/>
    </source>
</evidence>
<dbReference type="InterPro" id="IPR000535">
    <property type="entry name" value="MSP_dom"/>
</dbReference>
<sequence>MERKKRSRIVILLILLIALLVGSVYYYFLTHQTAPNVVAGETDGKSGEFVKDMSEKEFEELLQSKADKSEVRLKMNSDMVFESSLEVGEVSILNPASNQYAIRVQTTIDGEKKVVYDSGLIKPKQYVSQGKLSTTIKKGVYKTQNLVTYYENDKAQKKVGETLVVGQLSVNN</sequence>
<organism evidence="3 4">
    <name type="scientific">Enterococcus asini</name>
    <dbReference type="NCBI Taxonomy" id="57732"/>
    <lineage>
        <taxon>Bacteria</taxon>
        <taxon>Bacillati</taxon>
        <taxon>Bacillota</taxon>
        <taxon>Bacilli</taxon>
        <taxon>Lactobacillales</taxon>
        <taxon>Enterococcaceae</taxon>
        <taxon>Enterococcus</taxon>
    </lineage>
</organism>
<keyword evidence="1" id="KW-1133">Transmembrane helix</keyword>
<keyword evidence="1" id="KW-0472">Membrane</keyword>
<accession>A0AAW8TWE5</accession>
<dbReference type="Proteomes" id="UP001256711">
    <property type="component" value="Unassembled WGS sequence"/>
</dbReference>
<feature type="transmembrane region" description="Helical" evidence="1">
    <location>
        <begin position="9"/>
        <end position="28"/>
    </location>
</feature>
<protein>
    <recommendedName>
        <fullName evidence="2">MSP domain-containing protein</fullName>
    </recommendedName>
</protein>
<dbReference type="AlphaFoldDB" id="A0AAW8TWE5"/>
<proteinExistence type="predicted"/>
<name>A0AAW8TWE5_9ENTE</name>